<keyword evidence="1" id="KW-1133">Transmembrane helix</keyword>
<evidence type="ECO:0000313" key="2">
    <source>
        <dbReference type="EMBL" id="OGZ72900.1"/>
    </source>
</evidence>
<dbReference type="STRING" id="1802214.A2908_00005"/>
<reference evidence="2 3" key="1">
    <citation type="journal article" date="2016" name="Nat. Commun.">
        <title>Thousands of microbial genomes shed light on interconnected biogeochemical processes in an aquifer system.</title>
        <authorList>
            <person name="Anantharaman K."/>
            <person name="Brown C.T."/>
            <person name="Hug L.A."/>
            <person name="Sharon I."/>
            <person name="Castelle C.J."/>
            <person name="Probst A.J."/>
            <person name="Thomas B.C."/>
            <person name="Singh A."/>
            <person name="Wilkins M.J."/>
            <person name="Karaoz U."/>
            <person name="Brodie E.L."/>
            <person name="Williams K.H."/>
            <person name="Hubbard S.S."/>
            <person name="Banfield J.F."/>
        </authorList>
    </citation>
    <scope>NUCLEOTIDE SEQUENCE [LARGE SCALE GENOMIC DNA]</scope>
</reference>
<gene>
    <name evidence="2" type="ORF">A2908_00005</name>
</gene>
<proteinExistence type="predicted"/>
<dbReference type="InterPro" id="IPR035986">
    <property type="entry name" value="PKD_dom_sf"/>
</dbReference>
<keyword evidence="1" id="KW-0812">Transmembrane</keyword>
<protein>
    <recommendedName>
        <fullName evidence="4">Fibronectin type-III domain-containing protein</fullName>
    </recommendedName>
</protein>
<dbReference type="SUPFAM" id="SSF49299">
    <property type="entry name" value="PKD domain"/>
    <property type="match status" value="1"/>
</dbReference>
<dbReference type="EMBL" id="MHPA01000020">
    <property type="protein sequence ID" value="OGZ72900.1"/>
    <property type="molecule type" value="Genomic_DNA"/>
</dbReference>
<comment type="caution">
    <text evidence="2">The sequence shown here is derived from an EMBL/GenBank/DDBJ whole genome shotgun (WGS) entry which is preliminary data.</text>
</comment>
<dbReference type="AlphaFoldDB" id="A0A1G2IEK9"/>
<accession>A0A1G2IEK9</accession>
<dbReference type="InterPro" id="IPR013783">
    <property type="entry name" value="Ig-like_fold"/>
</dbReference>
<keyword evidence="1" id="KW-0472">Membrane</keyword>
<evidence type="ECO:0000256" key="1">
    <source>
        <dbReference type="SAM" id="Phobius"/>
    </source>
</evidence>
<evidence type="ECO:0000313" key="3">
    <source>
        <dbReference type="Proteomes" id="UP000176774"/>
    </source>
</evidence>
<sequence length="313" mass="34549">MYKYHSFSKNVVLFLAICIGCFYGISVLAYINPTADAGSDQYVNFADPTNTITVLHGRGYEPNGGYLTYTWYCNGGYLSNPKIAEPVFTMPSNSQSVSYNCNLTVTSNFGLSASDNVIINVNNSATNNFVVKTEAATNNYNNQAILRGSISSSNNNYNYGTAYVWFEWGPSLSYGHQSNHKVMTGAGSFEQHIAELLPNTTYHFRSASQLSNGQIYYGSDMIFATPAGNANIVLAGGIVGTPTDVSTGLTNDFLTDSFFLPLLIALIGTWMYISGMFASIEEWLWQRKSRHRGLKAAKKLQRKITQFKNSPRE</sequence>
<dbReference type="Gene3D" id="2.60.40.10">
    <property type="entry name" value="Immunoglobulins"/>
    <property type="match status" value="1"/>
</dbReference>
<feature type="transmembrane region" description="Helical" evidence="1">
    <location>
        <begin position="258"/>
        <end position="280"/>
    </location>
</feature>
<evidence type="ECO:0008006" key="4">
    <source>
        <dbReference type="Google" id="ProtNLM"/>
    </source>
</evidence>
<organism evidence="2 3">
    <name type="scientific">Candidatus Staskawiczbacteria bacterium RIFCSPLOWO2_01_FULL_38_12b</name>
    <dbReference type="NCBI Taxonomy" id="1802214"/>
    <lineage>
        <taxon>Bacteria</taxon>
        <taxon>Candidatus Staskawicziibacteriota</taxon>
    </lineage>
</organism>
<name>A0A1G2IEK9_9BACT</name>
<dbReference type="Proteomes" id="UP000176774">
    <property type="component" value="Unassembled WGS sequence"/>
</dbReference>
<feature type="transmembrane region" description="Helical" evidence="1">
    <location>
        <begin position="12"/>
        <end position="31"/>
    </location>
</feature>